<organism evidence="1 2">
    <name type="scientific">Legionella drancourtii LLAP12</name>
    <dbReference type="NCBI Taxonomy" id="658187"/>
    <lineage>
        <taxon>Bacteria</taxon>
        <taxon>Pseudomonadati</taxon>
        <taxon>Pseudomonadota</taxon>
        <taxon>Gammaproteobacteria</taxon>
        <taxon>Legionellales</taxon>
        <taxon>Legionellaceae</taxon>
        <taxon>Legionella</taxon>
    </lineage>
</organism>
<dbReference type="HOGENOM" id="CLU_3154335_0_0_6"/>
<evidence type="ECO:0000313" key="2">
    <source>
        <dbReference type="Proteomes" id="UP000002770"/>
    </source>
</evidence>
<keyword evidence="2" id="KW-1185">Reference proteome</keyword>
<evidence type="ECO:0000313" key="1">
    <source>
        <dbReference type="EMBL" id="EHL31441.1"/>
    </source>
</evidence>
<dbReference type="AlphaFoldDB" id="G9EMP7"/>
<sequence>MVICLVCGKPDSTGFGLFCKGKNQDLVNMCSNCTKLPIQILNITEAID</sequence>
<dbReference type="Proteomes" id="UP000002770">
    <property type="component" value="Unassembled WGS sequence"/>
</dbReference>
<protein>
    <submittedName>
        <fullName evidence="1">Uncharacterized protein</fullName>
    </submittedName>
</protein>
<name>G9EMP7_9GAMM</name>
<dbReference type="InParanoid" id="G9EMP7"/>
<dbReference type="EMBL" id="JH413814">
    <property type="protein sequence ID" value="EHL31441.1"/>
    <property type="molecule type" value="Genomic_DNA"/>
</dbReference>
<accession>G9EMP7</accession>
<gene>
    <name evidence="1" type="ORF">LDG_6517</name>
</gene>
<proteinExistence type="predicted"/>
<reference evidence="1 2" key="1">
    <citation type="journal article" date="2011" name="BMC Genomics">
        <title>Insight into cross-talk between intra-amoebal pathogens.</title>
        <authorList>
            <person name="Gimenez G."/>
            <person name="Bertelli C."/>
            <person name="Moliner C."/>
            <person name="Robert C."/>
            <person name="Raoult D."/>
            <person name="Fournier P.E."/>
            <person name="Greub G."/>
        </authorList>
    </citation>
    <scope>NUCLEOTIDE SEQUENCE [LARGE SCALE GENOMIC DNA]</scope>
    <source>
        <strain evidence="1 2">LLAP12</strain>
    </source>
</reference>